<evidence type="ECO:0000313" key="3">
    <source>
        <dbReference type="Proteomes" id="UP001165685"/>
    </source>
</evidence>
<keyword evidence="3" id="KW-1185">Reference proteome</keyword>
<comment type="caution">
    <text evidence="2">The sequence shown here is derived from an EMBL/GenBank/DDBJ whole genome shotgun (WGS) entry which is preliminary data.</text>
</comment>
<evidence type="ECO:0000256" key="1">
    <source>
        <dbReference type="SAM" id="MobiDB-lite"/>
    </source>
</evidence>
<dbReference type="RefSeq" id="WP_270678882.1">
    <property type="nucleotide sequence ID" value="NZ_JAQFWP010000031.1"/>
</dbReference>
<accession>A0ABT4TPC6</accession>
<organism evidence="2 3">
    <name type="scientific">Nocardiopsis suaedae</name>
    <dbReference type="NCBI Taxonomy" id="3018444"/>
    <lineage>
        <taxon>Bacteria</taxon>
        <taxon>Bacillati</taxon>
        <taxon>Actinomycetota</taxon>
        <taxon>Actinomycetes</taxon>
        <taxon>Streptosporangiales</taxon>
        <taxon>Nocardiopsidaceae</taxon>
        <taxon>Nocardiopsis</taxon>
    </lineage>
</organism>
<sequence length="136" mass="14118">MAPMQRKAHLIGIAIPVGEFAPWRLEVGNEYGVDPTGASAKAQSTRSAAEGMQGLKAAFVAAMEDAEEAVGKNPGVGGYADYSEGQEKEMLNVEEHSLGAADDVDGANYEVTGADEESAEGYQASGMSLSRGISAY</sequence>
<dbReference type="Proteomes" id="UP001165685">
    <property type="component" value="Unassembled WGS sequence"/>
</dbReference>
<gene>
    <name evidence="2" type="ORF">O4U47_17140</name>
</gene>
<protein>
    <submittedName>
        <fullName evidence="2">Uncharacterized protein</fullName>
    </submittedName>
</protein>
<feature type="region of interest" description="Disordered" evidence="1">
    <location>
        <begin position="96"/>
        <end position="136"/>
    </location>
</feature>
<reference evidence="2" key="1">
    <citation type="submission" date="2023-01" db="EMBL/GenBank/DDBJ databases">
        <title>Draft genome sequence of Nocardiopsis sp. LSu2-4 isolated from halophytes.</title>
        <authorList>
            <person name="Duangmal K."/>
            <person name="Chantavorakit T."/>
        </authorList>
    </citation>
    <scope>NUCLEOTIDE SEQUENCE</scope>
    <source>
        <strain evidence="2">LSu2-4</strain>
    </source>
</reference>
<dbReference type="EMBL" id="JAQFWP010000031">
    <property type="protein sequence ID" value="MDA2806240.1"/>
    <property type="molecule type" value="Genomic_DNA"/>
</dbReference>
<evidence type="ECO:0000313" key="2">
    <source>
        <dbReference type="EMBL" id="MDA2806240.1"/>
    </source>
</evidence>
<name>A0ABT4TPC6_9ACTN</name>
<proteinExistence type="predicted"/>